<evidence type="ECO:0000256" key="2">
    <source>
        <dbReference type="SAM" id="MobiDB-lite"/>
    </source>
</evidence>
<dbReference type="Pfam" id="PF13424">
    <property type="entry name" value="TPR_12"/>
    <property type="match status" value="1"/>
</dbReference>
<reference evidence="4" key="2">
    <citation type="submission" date="2018-05" db="EMBL/GenBank/DDBJ databases">
        <title>OgluRS3 (Oryza glumaepatula Reference Sequence Version 3).</title>
        <authorList>
            <person name="Zhang J."/>
            <person name="Kudrna D."/>
            <person name="Lee S."/>
            <person name="Talag J."/>
            <person name="Welchert J."/>
            <person name="Wing R.A."/>
        </authorList>
    </citation>
    <scope>NUCLEOTIDE SEQUENCE [LARGE SCALE GENOMIC DNA]</scope>
</reference>
<proteinExistence type="predicted"/>
<dbReference type="PROSITE" id="PS50005">
    <property type="entry name" value="TPR"/>
    <property type="match status" value="1"/>
</dbReference>
<reference evidence="4" key="1">
    <citation type="submission" date="2015-04" db="UniProtKB">
        <authorList>
            <consortium name="EnsemblPlants"/>
        </authorList>
    </citation>
    <scope>IDENTIFICATION</scope>
</reference>
<keyword evidence="3" id="KW-0812">Transmembrane</keyword>
<dbReference type="InterPro" id="IPR011990">
    <property type="entry name" value="TPR-like_helical_dom_sf"/>
</dbReference>
<name>A0A0D9YU88_9ORYZ</name>
<feature type="compositionally biased region" description="Basic residues" evidence="2">
    <location>
        <begin position="16"/>
        <end position="34"/>
    </location>
</feature>
<organism evidence="4">
    <name type="scientific">Oryza glumipatula</name>
    <dbReference type="NCBI Taxonomy" id="40148"/>
    <lineage>
        <taxon>Eukaryota</taxon>
        <taxon>Viridiplantae</taxon>
        <taxon>Streptophyta</taxon>
        <taxon>Embryophyta</taxon>
        <taxon>Tracheophyta</taxon>
        <taxon>Spermatophyta</taxon>
        <taxon>Magnoliopsida</taxon>
        <taxon>Liliopsida</taxon>
        <taxon>Poales</taxon>
        <taxon>Poaceae</taxon>
        <taxon>BOP clade</taxon>
        <taxon>Oryzoideae</taxon>
        <taxon>Oryzeae</taxon>
        <taxon>Oryzinae</taxon>
        <taxon>Oryza</taxon>
    </lineage>
</organism>
<dbReference type="Gene3D" id="1.25.40.10">
    <property type="entry name" value="Tetratricopeptide repeat domain"/>
    <property type="match status" value="1"/>
</dbReference>
<sequence length="393" mass="43822">MSWIDRSKPCAATARRQAKAHRPTLRTRTRRRTRPLPFHARALHVTRPLRHPSHLRRRRRRRPTTEPTRPASRPMPARAAALSCRGVSPRPRAHSLLPGRCRRRPVLPFADEAAASLRVCSVPYSRAYGCGGGGYFVHLEDRDDGEASRLLRALRRVLPDHQKWAQPDLLKAAVISTMSILAVPLEASASAETCQPANSMANMPIFIAVALIGAAVGGLLARQRKEELKRLNTQLRQINTALRRQAQIESFAPGLTYAPVGRATETEVIVDPRKQQLTVNLRNGKTFMRNQDLDMAVKEFRAALELAKSIGDRFEEKKAARGLGASLQRLGKYREAMNCYYKVLELSKETGEDSGCTEAYGAIADCYTELGDLERAAKLYDKYISRLQPGGGE</sequence>
<feature type="repeat" description="TPR" evidence="1">
    <location>
        <begin position="317"/>
        <end position="350"/>
    </location>
</feature>
<feature type="region of interest" description="Disordered" evidence="2">
    <location>
        <begin position="1"/>
        <end position="78"/>
    </location>
</feature>
<keyword evidence="5" id="KW-1185">Reference proteome</keyword>
<keyword evidence="3" id="KW-1133">Transmembrane helix</keyword>
<dbReference type="EnsemblPlants" id="OGLUM02G22490.1">
    <property type="protein sequence ID" value="OGLUM02G22490.1"/>
    <property type="gene ID" value="OGLUM02G22490"/>
</dbReference>
<evidence type="ECO:0000313" key="5">
    <source>
        <dbReference type="Proteomes" id="UP000026961"/>
    </source>
</evidence>
<dbReference type="eggNOG" id="ENOG502S1JU">
    <property type="taxonomic scope" value="Eukaryota"/>
</dbReference>
<dbReference type="PANTHER" id="PTHR47310">
    <property type="entry name" value="PROTEIN FLUORESCENT IN BLUE LIGHT, CHLOROPLASTIC"/>
    <property type="match status" value="1"/>
</dbReference>
<evidence type="ECO:0000256" key="1">
    <source>
        <dbReference type="PROSITE-ProRule" id="PRU00339"/>
    </source>
</evidence>
<dbReference type="HOGENOM" id="CLU_074470_1_0_1"/>
<feature type="compositionally biased region" description="Low complexity" evidence="2">
    <location>
        <begin position="65"/>
        <end position="78"/>
    </location>
</feature>
<dbReference type="AlphaFoldDB" id="A0A0D9YU88"/>
<evidence type="ECO:0000313" key="4">
    <source>
        <dbReference type="EnsemblPlants" id="OGLUM02G22490.1"/>
    </source>
</evidence>
<keyword evidence="1" id="KW-0802">TPR repeat</keyword>
<accession>A0A0D9YU88</accession>
<dbReference type="GO" id="GO:0015995">
    <property type="term" value="P:chlorophyll biosynthetic process"/>
    <property type="evidence" value="ECO:0007669"/>
    <property type="project" value="InterPro"/>
</dbReference>
<dbReference type="STRING" id="40148.A0A0D9YU88"/>
<feature type="compositionally biased region" description="Basic residues" evidence="2">
    <location>
        <begin position="41"/>
        <end position="62"/>
    </location>
</feature>
<protein>
    <submittedName>
        <fullName evidence="4">Uncharacterized protein</fullName>
    </submittedName>
</protein>
<dbReference type="InterPro" id="IPR044243">
    <property type="entry name" value="FLU"/>
</dbReference>
<dbReference type="PANTHER" id="PTHR47310:SF2">
    <property type="entry name" value="PROTEIN FLUORESCENT IN BLUE LIGHT, CHLOROPLASTIC"/>
    <property type="match status" value="1"/>
</dbReference>
<dbReference type="InterPro" id="IPR019734">
    <property type="entry name" value="TPR_rpt"/>
</dbReference>
<dbReference type="SMART" id="SM00028">
    <property type="entry name" value="TPR"/>
    <property type="match status" value="3"/>
</dbReference>
<feature type="transmembrane region" description="Helical" evidence="3">
    <location>
        <begin position="203"/>
        <end position="221"/>
    </location>
</feature>
<dbReference type="Gramene" id="OGLUM02G22490.1">
    <property type="protein sequence ID" value="OGLUM02G22490.1"/>
    <property type="gene ID" value="OGLUM02G22490"/>
</dbReference>
<dbReference type="Proteomes" id="UP000026961">
    <property type="component" value="Chromosome 2"/>
</dbReference>
<dbReference type="SUPFAM" id="SSF48452">
    <property type="entry name" value="TPR-like"/>
    <property type="match status" value="1"/>
</dbReference>
<evidence type="ECO:0000256" key="3">
    <source>
        <dbReference type="SAM" id="Phobius"/>
    </source>
</evidence>
<keyword evidence="3" id="KW-0472">Membrane</keyword>